<dbReference type="InterPro" id="IPR002549">
    <property type="entry name" value="AI-2E-like"/>
</dbReference>
<evidence type="ECO:0000256" key="7">
    <source>
        <dbReference type="ARBA" id="ARBA00023136"/>
    </source>
</evidence>
<sequence>MKLNIIKYKNIIIILGIVLFLLLFKFEITRQIFFILFLSFICSYILRPLYRKLISIGINKSFAAFLLIIGLILILVINIVFLIPALMKEASNIGGAIYQLEEIINGIYNKIKPVKNNRLFYNALQNLYLKANLAVDNIFNSIFEKTLKFGESFFALSLVPILAYYFLVDSKDIYKVFITLFPLKSRKVFRRILEDIDKILSRYIVTQVILSIIIWVITFILLVSLKVQFPFVLSFLNAFFNIIPYFGPVFGALPAIVIALLKSPYTALWTAISFYLLQQLEGNIISPKIIGDNISIHPLVVIVLLLLGGKLWGFLGMILAIPIGVIIKVIYENLNYYIF</sequence>
<evidence type="ECO:0000256" key="6">
    <source>
        <dbReference type="ARBA" id="ARBA00022989"/>
    </source>
</evidence>
<evidence type="ECO:0000256" key="1">
    <source>
        <dbReference type="ARBA" id="ARBA00004651"/>
    </source>
</evidence>
<accession>A0ABS6EI86</accession>
<keyword evidence="5 8" id="KW-0812">Transmembrane</keyword>
<keyword evidence="7 8" id="KW-0472">Membrane</keyword>
<dbReference type="RefSeq" id="WP_216439455.1">
    <property type="nucleotide sequence ID" value="NZ_JAHLQF010000002.1"/>
</dbReference>
<dbReference type="Pfam" id="PF01594">
    <property type="entry name" value="AI-2E_transport"/>
    <property type="match status" value="1"/>
</dbReference>
<name>A0ABS6EI86_9CLOT</name>
<feature type="transmembrane region" description="Helical" evidence="8">
    <location>
        <begin position="203"/>
        <end position="222"/>
    </location>
</feature>
<proteinExistence type="inferred from homology"/>
<feature type="transmembrane region" description="Helical" evidence="8">
    <location>
        <begin position="149"/>
        <end position="167"/>
    </location>
</feature>
<feature type="transmembrane region" description="Helical" evidence="8">
    <location>
        <begin position="6"/>
        <end position="24"/>
    </location>
</feature>
<protein>
    <submittedName>
        <fullName evidence="9">AI-2E family transporter</fullName>
    </submittedName>
</protein>
<evidence type="ECO:0000256" key="8">
    <source>
        <dbReference type="SAM" id="Phobius"/>
    </source>
</evidence>
<dbReference type="EMBL" id="JAHLQF010000002">
    <property type="protein sequence ID" value="MBU5484938.1"/>
    <property type="molecule type" value="Genomic_DNA"/>
</dbReference>
<feature type="transmembrane region" description="Helical" evidence="8">
    <location>
        <begin position="31"/>
        <end position="50"/>
    </location>
</feature>
<keyword evidence="6 8" id="KW-1133">Transmembrane helix</keyword>
<evidence type="ECO:0000313" key="9">
    <source>
        <dbReference type="EMBL" id="MBU5484938.1"/>
    </source>
</evidence>
<keyword evidence="10" id="KW-1185">Reference proteome</keyword>
<organism evidence="9 10">
    <name type="scientific">Clostridium mobile</name>
    <dbReference type="NCBI Taxonomy" id="2841512"/>
    <lineage>
        <taxon>Bacteria</taxon>
        <taxon>Bacillati</taxon>
        <taxon>Bacillota</taxon>
        <taxon>Clostridia</taxon>
        <taxon>Eubacteriales</taxon>
        <taxon>Clostridiaceae</taxon>
        <taxon>Clostridium</taxon>
    </lineage>
</organism>
<keyword evidence="4" id="KW-1003">Cell membrane</keyword>
<evidence type="ECO:0000313" key="10">
    <source>
        <dbReference type="Proteomes" id="UP000726170"/>
    </source>
</evidence>
<dbReference type="PANTHER" id="PTHR21716">
    <property type="entry name" value="TRANSMEMBRANE PROTEIN"/>
    <property type="match status" value="1"/>
</dbReference>
<evidence type="ECO:0000256" key="2">
    <source>
        <dbReference type="ARBA" id="ARBA00009773"/>
    </source>
</evidence>
<evidence type="ECO:0000256" key="4">
    <source>
        <dbReference type="ARBA" id="ARBA00022475"/>
    </source>
</evidence>
<comment type="subcellular location">
    <subcellularLocation>
        <location evidence="1">Cell membrane</location>
        <topology evidence="1">Multi-pass membrane protein</topology>
    </subcellularLocation>
</comment>
<reference evidence="9 10" key="1">
    <citation type="submission" date="2021-06" db="EMBL/GenBank/DDBJ databases">
        <authorList>
            <person name="Sun Q."/>
            <person name="Li D."/>
        </authorList>
    </citation>
    <scope>NUCLEOTIDE SEQUENCE [LARGE SCALE GENOMIC DNA]</scope>
    <source>
        <strain evidence="9 10">MSJ-11</strain>
    </source>
</reference>
<evidence type="ECO:0000256" key="5">
    <source>
        <dbReference type="ARBA" id="ARBA00022692"/>
    </source>
</evidence>
<comment type="caution">
    <text evidence="9">The sequence shown here is derived from an EMBL/GenBank/DDBJ whole genome shotgun (WGS) entry which is preliminary data.</text>
</comment>
<dbReference type="Proteomes" id="UP000726170">
    <property type="component" value="Unassembled WGS sequence"/>
</dbReference>
<comment type="similarity">
    <text evidence="2">Belongs to the autoinducer-2 exporter (AI-2E) (TC 2.A.86) family.</text>
</comment>
<dbReference type="PANTHER" id="PTHR21716:SF53">
    <property type="entry name" value="PERMEASE PERM-RELATED"/>
    <property type="match status" value="1"/>
</dbReference>
<feature type="transmembrane region" description="Helical" evidence="8">
    <location>
        <begin position="62"/>
        <end position="83"/>
    </location>
</feature>
<gene>
    <name evidence="9" type="ORF">KQI86_11380</name>
</gene>
<keyword evidence="3" id="KW-0813">Transport</keyword>
<evidence type="ECO:0000256" key="3">
    <source>
        <dbReference type="ARBA" id="ARBA00022448"/>
    </source>
</evidence>